<evidence type="ECO:0000313" key="3">
    <source>
        <dbReference type="Proteomes" id="UP000323506"/>
    </source>
</evidence>
<name>A0A5D2C181_GOSDA</name>
<dbReference type="AlphaFoldDB" id="A0A5D2C181"/>
<accession>A0A5D2C181</accession>
<proteinExistence type="predicted"/>
<dbReference type="Proteomes" id="UP000323506">
    <property type="component" value="Chromosome D06"/>
</dbReference>
<keyword evidence="3" id="KW-1185">Reference proteome</keyword>
<feature type="chain" id="PRO_5022743136" evidence="1">
    <location>
        <begin position="38"/>
        <end position="90"/>
    </location>
</feature>
<gene>
    <name evidence="2" type="ORF">ES288_D06G025300v1</name>
</gene>
<protein>
    <submittedName>
        <fullName evidence="2">Uncharacterized protein</fullName>
    </submittedName>
</protein>
<evidence type="ECO:0000313" key="2">
    <source>
        <dbReference type="EMBL" id="TYG63381.1"/>
    </source>
</evidence>
<evidence type="ECO:0000256" key="1">
    <source>
        <dbReference type="SAM" id="SignalP"/>
    </source>
</evidence>
<keyword evidence="1" id="KW-0732">Signal</keyword>
<reference evidence="2 3" key="1">
    <citation type="submission" date="2019-06" db="EMBL/GenBank/DDBJ databases">
        <title>WGS assembly of Gossypium darwinii.</title>
        <authorList>
            <person name="Chen Z.J."/>
            <person name="Sreedasyam A."/>
            <person name="Ando A."/>
            <person name="Song Q."/>
            <person name="De L."/>
            <person name="Hulse-Kemp A."/>
            <person name="Ding M."/>
            <person name="Ye W."/>
            <person name="Kirkbride R."/>
            <person name="Jenkins J."/>
            <person name="Plott C."/>
            <person name="Lovell J."/>
            <person name="Lin Y.-M."/>
            <person name="Vaughn R."/>
            <person name="Liu B."/>
            <person name="Li W."/>
            <person name="Simpson S."/>
            <person name="Scheffler B."/>
            <person name="Saski C."/>
            <person name="Grover C."/>
            <person name="Hu G."/>
            <person name="Conover J."/>
            <person name="Carlson J."/>
            <person name="Shu S."/>
            <person name="Boston L."/>
            <person name="Williams M."/>
            <person name="Peterson D."/>
            <person name="Mcgee K."/>
            <person name="Jones D."/>
            <person name="Wendel J."/>
            <person name="Stelly D."/>
            <person name="Grimwood J."/>
            <person name="Schmutz J."/>
        </authorList>
    </citation>
    <scope>NUCLEOTIDE SEQUENCE [LARGE SCALE GENOMIC DNA]</scope>
    <source>
        <strain evidence="2">1808015.09</strain>
    </source>
</reference>
<feature type="signal peptide" evidence="1">
    <location>
        <begin position="1"/>
        <end position="37"/>
    </location>
</feature>
<dbReference type="EMBL" id="CM017706">
    <property type="protein sequence ID" value="TYG63381.1"/>
    <property type="molecule type" value="Genomic_DNA"/>
</dbReference>
<organism evidence="2 3">
    <name type="scientific">Gossypium darwinii</name>
    <name type="common">Darwin's cotton</name>
    <name type="synonym">Gossypium barbadense var. darwinii</name>
    <dbReference type="NCBI Taxonomy" id="34276"/>
    <lineage>
        <taxon>Eukaryota</taxon>
        <taxon>Viridiplantae</taxon>
        <taxon>Streptophyta</taxon>
        <taxon>Embryophyta</taxon>
        <taxon>Tracheophyta</taxon>
        <taxon>Spermatophyta</taxon>
        <taxon>Magnoliopsida</taxon>
        <taxon>eudicotyledons</taxon>
        <taxon>Gunneridae</taxon>
        <taxon>Pentapetalae</taxon>
        <taxon>rosids</taxon>
        <taxon>malvids</taxon>
        <taxon>Malvales</taxon>
        <taxon>Malvaceae</taxon>
        <taxon>Malvoideae</taxon>
        <taxon>Gossypium</taxon>
    </lineage>
</organism>
<sequence length="90" mass="9179">MSMKKNSSTSCSSMNRVLLVLVLSVVLVSSEFAAVNGRPLRSMSGNAGIKQGGGDDGVVVSANKSRTSRVSFRGLAVILASGPSGKGRGH</sequence>